<protein>
    <submittedName>
        <fullName evidence="1">Uncharacterized protein</fullName>
    </submittedName>
</protein>
<accession>A0A0L6VEV2</accession>
<evidence type="ECO:0000313" key="2">
    <source>
        <dbReference type="Proteomes" id="UP000037035"/>
    </source>
</evidence>
<reference evidence="1 2" key="1">
    <citation type="submission" date="2015-08" db="EMBL/GenBank/DDBJ databases">
        <title>Next Generation Sequencing and Analysis of the Genome of Puccinia sorghi L Schw, the Causal Agent of Maize Common Rust.</title>
        <authorList>
            <person name="Rochi L."/>
            <person name="Burguener G."/>
            <person name="Darino M."/>
            <person name="Turjanski A."/>
            <person name="Kreff E."/>
            <person name="Dieguez M.J."/>
            <person name="Sacco F."/>
        </authorList>
    </citation>
    <scope>NUCLEOTIDE SEQUENCE [LARGE SCALE GENOMIC DNA]</scope>
    <source>
        <strain evidence="1 2">RO10H11247</strain>
    </source>
</reference>
<evidence type="ECO:0000313" key="1">
    <source>
        <dbReference type="EMBL" id="KNZ59306.1"/>
    </source>
</evidence>
<dbReference type="EMBL" id="LAVV01006572">
    <property type="protein sequence ID" value="KNZ59306.1"/>
    <property type="molecule type" value="Genomic_DNA"/>
</dbReference>
<dbReference type="VEuPathDB" id="FungiDB:VP01_1761g2"/>
<name>A0A0L6VEV2_9BASI</name>
<gene>
    <name evidence="1" type="ORF">VP01_1761g2</name>
</gene>
<organism evidence="1 2">
    <name type="scientific">Puccinia sorghi</name>
    <dbReference type="NCBI Taxonomy" id="27349"/>
    <lineage>
        <taxon>Eukaryota</taxon>
        <taxon>Fungi</taxon>
        <taxon>Dikarya</taxon>
        <taxon>Basidiomycota</taxon>
        <taxon>Pucciniomycotina</taxon>
        <taxon>Pucciniomycetes</taxon>
        <taxon>Pucciniales</taxon>
        <taxon>Pucciniaceae</taxon>
        <taxon>Puccinia</taxon>
    </lineage>
</organism>
<dbReference type="Proteomes" id="UP000037035">
    <property type="component" value="Unassembled WGS sequence"/>
</dbReference>
<dbReference type="AlphaFoldDB" id="A0A0L6VEV2"/>
<sequence length="493" mass="55715">MIPFPRPFTDFRCPCEVIRMCSHDRGYSRIMHFSCLRRNLHNSGSRYRSTGIHRLKLLPLKQRPPARLQYEGKKAYHFCIEVSHADQDLLWLHNQLLSGACGQVWVLLHVVEKEMGKLLLSHLHVWDTADGLHHPSKPCLSVITSTQVNGRKYIERWKRPVAAVRVYGHCRKALPNFPTHPTLWAFLVPPSLPGQLMNGSDDPDDDDQISKNFDRKYTQEKSTFPKASIQSSSTCLHLQQVTTCCGPIVFTGLCPTNFRANIFSVIISSNSRRWCPSQLIWPNFILPTACSSFLTVCLSQNPRKSSSPTHAMRAGWQLDSSPSWGDPIPLVPLSNPGGPTAIFTPPLPSLRFSSLLLLVILEHDPSRDEGRSKRDLNDFALFECCYPPNFPTTLPQLHLCTNISNTTPIPQVSTHRLQSLPPFSLHLLGFPSTSAPRRKHSPSSGYLPNIPILVKAFTFSLFRRDEPHWGKQPPSRVSLHVRLISSSFRTAKH</sequence>
<comment type="caution">
    <text evidence="1">The sequence shown here is derived from an EMBL/GenBank/DDBJ whole genome shotgun (WGS) entry which is preliminary data.</text>
</comment>
<proteinExistence type="predicted"/>
<keyword evidence="2" id="KW-1185">Reference proteome</keyword>